<comment type="caution">
    <text evidence="2">The sequence shown here is derived from an EMBL/GenBank/DDBJ whole genome shotgun (WGS) entry which is preliminary data.</text>
</comment>
<dbReference type="EMBL" id="JANIIK010000042">
    <property type="protein sequence ID" value="KAJ3607098.1"/>
    <property type="molecule type" value="Genomic_DNA"/>
</dbReference>
<protein>
    <submittedName>
        <fullName evidence="2">Uncharacterized protein</fullName>
    </submittedName>
</protein>
<dbReference type="Proteomes" id="UP001148018">
    <property type="component" value="Unassembled WGS sequence"/>
</dbReference>
<sequence length="100" mass="10828">MLGAQTWCAYSVSDKTSYDHLTNEGFPSIKQRDPEGEDRGTMLRPSGPRAFCGPDGRMESAALSSVSSLPGEEQRGYQANRSSQYGGALAPRRHRPPALA</sequence>
<proteinExistence type="predicted"/>
<organism evidence="2 3">
    <name type="scientific">Muraenolepis orangiensis</name>
    <name type="common">Patagonian moray cod</name>
    <dbReference type="NCBI Taxonomy" id="630683"/>
    <lineage>
        <taxon>Eukaryota</taxon>
        <taxon>Metazoa</taxon>
        <taxon>Chordata</taxon>
        <taxon>Craniata</taxon>
        <taxon>Vertebrata</taxon>
        <taxon>Euteleostomi</taxon>
        <taxon>Actinopterygii</taxon>
        <taxon>Neopterygii</taxon>
        <taxon>Teleostei</taxon>
        <taxon>Neoteleostei</taxon>
        <taxon>Acanthomorphata</taxon>
        <taxon>Zeiogadaria</taxon>
        <taxon>Gadariae</taxon>
        <taxon>Gadiformes</taxon>
        <taxon>Muraenolepidoidei</taxon>
        <taxon>Muraenolepididae</taxon>
        <taxon>Muraenolepis</taxon>
    </lineage>
</organism>
<keyword evidence="3" id="KW-1185">Reference proteome</keyword>
<evidence type="ECO:0000313" key="3">
    <source>
        <dbReference type="Proteomes" id="UP001148018"/>
    </source>
</evidence>
<feature type="region of interest" description="Disordered" evidence="1">
    <location>
        <begin position="19"/>
        <end position="100"/>
    </location>
</feature>
<feature type="compositionally biased region" description="Basic residues" evidence="1">
    <location>
        <begin position="91"/>
        <end position="100"/>
    </location>
</feature>
<gene>
    <name evidence="2" type="ORF">NHX12_026612</name>
</gene>
<accession>A0A9Q0EKC8</accession>
<reference evidence="2" key="1">
    <citation type="submission" date="2022-07" db="EMBL/GenBank/DDBJ databases">
        <title>Chromosome-level genome of Muraenolepis orangiensis.</title>
        <authorList>
            <person name="Kim J."/>
        </authorList>
    </citation>
    <scope>NUCLEOTIDE SEQUENCE</scope>
    <source>
        <strain evidence="2">KU_S4_2022</strain>
        <tissue evidence="2">Muscle</tissue>
    </source>
</reference>
<feature type="compositionally biased region" description="Basic and acidic residues" evidence="1">
    <location>
        <begin position="30"/>
        <end position="41"/>
    </location>
</feature>
<name>A0A9Q0EKC8_9TELE</name>
<evidence type="ECO:0000256" key="1">
    <source>
        <dbReference type="SAM" id="MobiDB-lite"/>
    </source>
</evidence>
<dbReference type="AlphaFoldDB" id="A0A9Q0EKC8"/>
<evidence type="ECO:0000313" key="2">
    <source>
        <dbReference type="EMBL" id="KAJ3607098.1"/>
    </source>
</evidence>